<dbReference type="InterPro" id="IPR001310">
    <property type="entry name" value="Histidine_triad_HIT"/>
</dbReference>
<dbReference type="OrthoDB" id="9784774at2"/>
<evidence type="ECO:0000256" key="3">
    <source>
        <dbReference type="PROSITE-ProRule" id="PRU00464"/>
    </source>
</evidence>
<evidence type="ECO:0000259" key="4">
    <source>
        <dbReference type="PROSITE" id="PS51084"/>
    </source>
</evidence>
<dbReference type="RefSeq" id="WP_053075432.1">
    <property type="nucleotide sequence ID" value="NZ_JARRTL010000005.1"/>
</dbReference>
<protein>
    <submittedName>
        <fullName evidence="6">HIT domain-containing protein</fullName>
    </submittedName>
    <submittedName>
        <fullName evidence="5">HIT family hydrolase</fullName>
    </submittedName>
</protein>
<reference evidence="6 8" key="3">
    <citation type="submission" date="2023-03" db="EMBL/GenBank/DDBJ databases">
        <title>Agriculturally important microbes genome sequencing.</title>
        <authorList>
            <person name="Dunlap C."/>
        </authorList>
    </citation>
    <scope>NUCLEOTIDE SEQUENCE [LARGE SCALE GENOMIC DNA]</scope>
    <source>
        <strain evidence="6 8">CBP-3203</strain>
    </source>
</reference>
<feature type="short sequence motif" description="Histidine triad motif" evidence="2 3">
    <location>
        <begin position="101"/>
        <end position="105"/>
    </location>
</feature>
<dbReference type="Pfam" id="PF01230">
    <property type="entry name" value="HIT"/>
    <property type="match status" value="1"/>
</dbReference>
<dbReference type="PANTHER" id="PTHR46648:SF1">
    <property type="entry name" value="ADENOSINE 5'-MONOPHOSPHORAMIDASE HNT1"/>
    <property type="match status" value="1"/>
</dbReference>
<organism evidence="5 7">
    <name type="scientific">Bacillus glycinifermentans</name>
    <dbReference type="NCBI Taxonomy" id="1664069"/>
    <lineage>
        <taxon>Bacteria</taxon>
        <taxon>Bacillati</taxon>
        <taxon>Bacillota</taxon>
        <taxon>Bacilli</taxon>
        <taxon>Bacillales</taxon>
        <taxon>Bacillaceae</taxon>
        <taxon>Bacillus</taxon>
    </lineage>
</organism>
<accession>A0A0T6BV16</accession>
<comment type="caution">
    <text evidence="5">The sequence shown here is derived from an EMBL/GenBank/DDBJ whole genome shotgun (WGS) entry which is preliminary data.</text>
</comment>
<gene>
    <name evidence="5" type="ORF">AB447_209685</name>
    <name evidence="6" type="ORF">P8828_01475</name>
</gene>
<keyword evidence="8" id="KW-1185">Reference proteome</keyword>
<sequence length="141" mass="16366">MSEMDKCIFCDIVRQKISCFEIYKNDFVTAFLDINPISYGHTIIIPNNHIERLDHINDPSLSKALMNSLINVPQILINSGVCEDYTILSDNGHFAQQDIKHLHFHIIPRYMNEKFELKLDTDYTAAKKNNLLSLWKNIVGR</sequence>
<proteinExistence type="predicted"/>
<name>A0A0T6BV16_9BACI</name>
<dbReference type="GO" id="GO:0009117">
    <property type="term" value="P:nucleotide metabolic process"/>
    <property type="evidence" value="ECO:0007669"/>
    <property type="project" value="TreeGrafter"/>
</dbReference>
<dbReference type="SUPFAM" id="SSF54197">
    <property type="entry name" value="HIT-like"/>
    <property type="match status" value="1"/>
</dbReference>
<dbReference type="PANTHER" id="PTHR46648">
    <property type="entry name" value="HIT FAMILY PROTEIN 1"/>
    <property type="match status" value="1"/>
</dbReference>
<evidence type="ECO:0000313" key="8">
    <source>
        <dbReference type="Proteomes" id="UP001341297"/>
    </source>
</evidence>
<keyword evidence="5" id="KW-0378">Hydrolase</keyword>
<dbReference type="EMBL" id="JARRTL010000005">
    <property type="protein sequence ID" value="MEC0483530.1"/>
    <property type="molecule type" value="Genomic_DNA"/>
</dbReference>
<dbReference type="Proteomes" id="UP000036168">
    <property type="component" value="Unassembled WGS sequence"/>
</dbReference>
<dbReference type="InterPro" id="IPR036265">
    <property type="entry name" value="HIT-like_sf"/>
</dbReference>
<dbReference type="Proteomes" id="UP001341297">
    <property type="component" value="Unassembled WGS sequence"/>
</dbReference>
<dbReference type="PRINTS" id="PR00332">
    <property type="entry name" value="HISTRIAD"/>
</dbReference>
<dbReference type="GO" id="GO:0016787">
    <property type="term" value="F:hydrolase activity"/>
    <property type="evidence" value="ECO:0007669"/>
    <property type="project" value="UniProtKB-KW"/>
</dbReference>
<feature type="active site" description="Tele-AMP-histidine intermediate" evidence="1">
    <location>
        <position position="103"/>
    </location>
</feature>
<dbReference type="PROSITE" id="PS51084">
    <property type="entry name" value="HIT_2"/>
    <property type="match status" value="1"/>
</dbReference>
<evidence type="ECO:0000313" key="6">
    <source>
        <dbReference type="EMBL" id="MEC0483530.1"/>
    </source>
</evidence>
<dbReference type="InterPro" id="IPR011146">
    <property type="entry name" value="HIT-like"/>
</dbReference>
<feature type="domain" description="HIT" evidence="4">
    <location>
        <begin position="8"/>
        <end position="116"/>
    </location>
</feature>
<evidence type="ECO:0000313" key="5">
    <source>
        <dbReference type="EMBL" id="KRT95458.1"/>
    </source>
</evidence>
<dbReference type="EMBL" id="LECW02000003">
    <property type="protein sequence ID" value="KRT95458.1"/>
    <property type="molecule type" value="Genomic_DNA"/>
</dbReference>
<dbReference type="Gene3D" id="3.30.428.10">
    <property type="entry name" value="HIT-like"/>
    <property type="match status" value="1"/>
</dbReference>
<evidence type="ECO:0000256" key="1">
    <source>
        <dbReference type="PIRSR" id="PIRSR601310-1"/>
    </source>
</evidence>
<dbReference type="AlphaFoldDB" id="A0A0T6BV16"/>
<reference evidence="5" key="2">
    <citation type="submission" date="2015-10" db="EMBL/GenBank/DDBJ databases">
        <authorList>
            <person name="Gilbert D.G."/>
        </authorList>
    </citation>
    <scope>NUCLEOTIDE SEQUENCE</scope>
    <source>
        <strain evidence="5">GO-13</strain>
    </source>
</reference>
<evidence type="ECO:0000256" key="2">
    <source>
        <dbReference type="PIRSR" id="PIRSR601310-3"/>
    </source>
</evidence>
<reference evidence="5 7" key="1">
    <citation type="journal article" date="2015" name="Int. J. Syst. Evol. Microbiol.">
        <title>Bacillus glycinifermentans sp. nov., isolated from fermented soybean paste.</title>
        <authorList>
            <person name="Kim S.J."/>
            <person name="Dunlap C.A."/>
            <person name="Kwon S.W."/>
            <person name="Rooney A.P."/>
        </authorList>
    </citation>
    <scope>NUCLEOTIDE SEQUENCE [LARGE SCALE GENOMIC DNA]</scope>
    <source>
        <strain evidence="5 7">GO-13</strain>
    </source>
</reference>
<evidence type="ECO:0000313" key="7">
    <source>
        <dbReference type="Proteomes" id="UP000036168"/>
    </source>
</evidence>